<comment type="caution">
    <text evidence="2">The sequence shown here is derived from an EMBL/GenBank/DDBJ whole genome shotgun (WGS) entry which is preliminary data.</text>
</comment>
<gene>
    <name evidence="2" type="ORF">GCM10017559_76630</name>
</gene>
<proteinExistence type="predicted"/>
<feature type="domain" description="MHYT" evidence="1">
    <location>
        <begin position="1"/>
        <end position="31"/>
    </location>
</feature>
<dbReference type="RefSeq" id="WP_344906110.1">
    <property type="nucleotide sequence ID" value="NZ_BAAAWD010000026.1"/>
</dbReference>
<evidence type="ECO:0000259" key="1">
    <source>
        <dbReference type="Pfam" id="PF03707"/>
    </source>
</evidence>
<dbReference type="Proteomes" id="UP001499930">
    <property type="component" value="Unassembled WGS sequence"/>
</dbReference>
<sequence>MHYLGMAAMNMSAHVSYDPLLVALSLVIAVARGDDGPVVQPAGTRGRRHDGAALLMASR</sequence>
<protein>
    <recommendedName>
        <fullName evidence="1">MHYT domain-containing protein</fullName>
    </recommendedName>
</protein>
<keyword evidence="3" id="KW-1185">Reference proteome</keyword>
<name>A0ABP6LE85_9ACTN</name>
<evidence type="ECO:0000313" key="2">
    <source>
        <dbReference type="EMBL" id="GAA3037432.1"/>
    </source>
</evidence>
<dbReference type="InterPro" id="IPR005330">
    <property type="entry name" value="MHYT_dom"/>
</dbReference>
<organism evidence="2 3">
    <name type="scientific">Streptosporangium longisporum</name>
    <dbReference type="NCBI Taxonomy" id="46187"/>
    <lineage>
        <taxon>Bacteria</taxon>
        <taxon>Bacillati</taxon>
        <taxon>Actinomycetota</taxon>
        <taxon>Actinomycetes</taxon>
        <taxon>Streptosporangiales</taxon>
        <taxon>Streptosporangiaceae</taxon>
        <taxon>Streptosporangium</taxon>
    </lineage>
</organism>
<dbReference type="EMBL" id="BAAAWD010000026">
    <property type="protein sequence ID" value="GAA3037432.1"/>
    <property type="molecule type" value="Genomic_DNA"/>
</dbReference>
<evidence type="ECO:0000313" key="3">
    <source>
        <dbReference type="Proteomes" id="UP001499930"/>
    </source>
</evidence>
<accession>A0ABP6LE85</accession>
<dbReference type="Pfam" id="PF03707">
    <property type="entry name" value="MHYT"/>
    <property type="match status" value="1"/>
</dbReference>
<reference evidence="3" key="1">
    <citation type="journal article" date="2019" name="Int. J. Syst. Evol. Microbiol.">
        <title>The Global Catalogue of Microorganisms (GCM) 10K type strain sequencing project: providing services to taxonomists for standard genome sequencing and annotation.</title>
        <authorList>
            <consortium name="The Broad Institute Genomics Platform"/>
            <consortium name="The Broad Institute Genome Sequencing Center for Infectious Disease"/>
            <person name="Wu L."/>
            <person name="Ma J."/>
        </authorList>
    </citation>
    <scope>NUCLEOTIDE SEQUENCE [LARGE SCALE GENOMIC DNA]</scope>
    <source>
        <strain evidence="3">JCM 3106</strain>
    </source>
</reference>